<dbReference type="GO" id="GO:0003677">
    <property type="term" value="F:DNA binding"/>
    <property type="evidence" value="ECO:0007669"/>
    <property type="project" value="UniProtKB-KW"/>
</dbReference>
<dbReference type="PROSITE" id="PS51192">
    <property type="entry name" value="HELICASE_ATP_BIND_1"/>
    <property type="match status" value="1"/>
</dbReference>
<evidence type="ECO:0000256" key="4">
    <source>
        <dbReference type="ARBA" id="ARBA00022741"/>
    </source>
</evidence>
<keyword evidence="7 10" id="KW-0378">Hydrolase</keyword>
<evidence type="ECO:0000256" key="1">
    <source>
        <dbReference type="ARBA" id="ARBA00000851"/>
    </source>
</evidence>
<dbReference type="AlphaFoldDB" id="Q73QS7"/>
<dbReference type="GO" id="GO:0009307">
    <property type="term" value="P:DNA restriction-modification system"/>
    <property type="evidence" value="ECO:0007669"/>
    <property type="project" value="UniProtKB-KW"/>
</dbReference>
<proteinExistence type="inferred from homology"/>
<accession>Q73QS7</accession>
<dbReference type="Proteomes" id="UP000008212">
    <property type="component" value="Chromosome"/>
</dbReference>
<name>Q73QS7_TREDE</name>
<dbReference type="CDD" id="cd18800">
    <property type="entry name" value="SF2_C_EcoR124I-like"/>
    <property type="match status" value="1"/>
</dbReference>
<gene>
    <name evidence="12" type="primary">hsdR-1</name>
    <name evidence="12" type="ordered locus">TDE_0366</name>
</gene>
<evidence type="ECO:0000256" key="8">
    <source>
        <dbReference type="ARBA" id="ARBA00022840"/>
    </source>
</evidence>
<dbReference type="CDD" id="cd22332">
    <property type="entry name" value="HsdR_N"/>
    <property type="match status" value="1"/>
</dbReference>
<evidence type="ECO:0000313" key="12">
    <source>
        <dbReference type="EMBL" id="AAS10861.1"/>
    </source>
</evidence>
<dbReference type="NCBIfam" id="TIGR00348">
    <property type="entry name" value="hsdR"/>
    <property type="match status" value="1"/>
</dbReference>
<dbReference type="SMART" id="SM00487">
    <property type="entry name" value="DEXDc"/>
    <property type="match status" value="1"/>
</dbReference>
<dbReference type="REBASE" id="6419">
    <property type="entry name" value="TdeVIP"/>
</dbReference>
<feature type="domain" description="Helicase ATP-binding" evidence="11">
    <location>
        <begin position="284"/>
        <end position="470"/>
    </location>
</feature>
<dbReference type="CDD" id="cd18030">
    <property type="entry name" value="DEXHc_RE_I_HsdR"/>
    <property type="match status" value="1"/>
</dbReference>
<dbReference type="PATRIC" id="fig|243275.7.peg.356"/>
<keyword evidence="3" id="KW-0540">Nuclease</keyword>
<evidence type="ECO:0000256" key="5">
    <source>
        <dbReference type="ARBA" id="ARBA00022747"/>
    </source>
</evidence>
<sequence length="1039" mass="119609">MPKVNETERETQDRILKLFCDKENLNYIYAGNLHNQINKNIVENDLLTWLTSSKGGDWNKITAKKVLTELQKVANNLEQGLYKANQNVYSLLKFGINIIDQAGKPARTVYVIDWENPYNNNFAVAEEVTLKLGSERRPDLVIYVNGIALAVIELKKAGISVANGIRQNISNQGELFNKAFFSTIQFCMAGNYTEGLRYGTIKTKETYYLEWKNDMVHTHAQPLDQDSLDILEKCKTFPDKFDNSIFSMFYKPRFLDLIHNFILFDNGIKKVCRHNQFFGVKKAQIKISKNQGGIIWHTQGSGKTLTMVWLSKWILSQNDNARVLIITDREELDEQIEKKYIGVNEKHIKRITSCSDLIERLQGTTDKLMCSLIHKFGVHGYSGSDEQEDKARKKSVEQFLKELRESLPKNFKAQGDFVVFVDECHRTQSGLLHIGMKEILPDAIFIGFTGTPLLVKDKKTSLEVFAPGYIHTYKYDEAVADNVVLDLRYEARDIDQTITSQEKIDEYFEAKTRGLNDAAKAKLKALWSNMQNVYSSRKRLEVIAEDIVSDFAIKSRLVNGNGNAILAADSIYDACKYYEILKSKGFTSCAIITSFIPEEKKLSTESEDSEEFKKFTVYKEMLGGQSIESFEEEAKRKFIEEPASMQLLIVVDKLLTGFDAPPCTYLYIDKAMKDHSLFQAICRVNRLDGEEKDFGYIVDYKQLFGSLADAIHKYTSGAFEGFDEDDIKDFLKDRLTEAKKYLETTLEELNDLCDGIKAPHPQIIDYIHYFCGEDGVSGIDDEICSRSREKLYTLVNRLIRAYAEIKGDMEAAGYTLEERIEIDNKVRFYTSLKMEIGNASGDFIDLKSYEKDMRYLIDTYIKADDSRKLGAFDNFTLLDFILIQAEKLKGENKEAAAEAIENNIRKKIVEKQLINPKYYEKLSAILLQLIEERRKGVHSYEELLNKYIQLVKQLEQPENNPEYPKSIRNRGTLRAFYDNFGNDEEFALTIDKAIRESKEADFRYNKQKERKIKNALYAVVNDKEKIEEIYNLAVEQPEY</sequence>
<dbReference type="PaxDb" id="243275-TDE_0366"/>
<keyword evidence="9 10" id="KW-0238">DNA-binding</keyword>
<evidence type="ECO:0000256" key="2">
    <source>
        <dbReference type="ARBA" id="ARBA00008598"/>
    </source>
</evidence>
<evidence type="ECO:0000256" key="3">
    <source>
        <dbReference type="ARBA" id="ARBA00022722"/>
    </source>
</evidence>
<dbReference type="GeneID" id="2741086"/>
<comment type="similarity">
    <text evidence="2 10">Belongs to the HsdR family.</text>
</comment>
<dbReference type="Pfam" id="PF22679">
    <property type="entry name" value="T1R_D3-like"/>
    <property type="match status" value="1"/>
</dbReference>
<keyword evidence="8 10" id="KW-0067">ATP-binding</keyword>
<evidence type="ECO:0000259" key="11">
    <source>
        <dbReference type="PROSITE" id="PS51192"/>
    </source>
</evidence>
<organism evidence="12 13">
    <name type="scientific">Treponema denticola (strain ATCC 35405 / DSM 14222 / CIP 103919 / JCM 8153 / KCTC 15104)</name>
    <dbReference type="NCBI Taxonomy" id="243275"/>
    <lineage>
        <taxon>Bacteria</taxon>
        <taxon>Pseudomonadati</taxon>
        <taxon>Spirochaetota</taxon>
        <taxon>Spirochaetia</taxon>
        <taxon>Spirochaetales</taxon>
        <taxon>Treponemataceae</taxon>
        <taxon>Treponema</taxon>
    </lineage>
</organism>
<dbReference type="GO" id="GO:0009035">
    <property type="term" value="F:type I site-specific deoxyribonuclease activity"/>
    <property type="evidence" value="ECO:0007669"/>
    <property type="project" value="UniProtKB-EC"/>
</dbReference>
<comment type="catalytic activity">
    <reaction evidence="1 10">
        <text>Endonucleolytic cleavage of DNA to give random double-stranded fragments with terminal 5'-phosphates, ATP is simultaneously hydrolyzed.</text>
        <dbReference type="EC" id="3.1.21.3"/>
    </reaction>
</comment>
<comment type="function">
    <text evidence="10">Subunit R is required for both nuclease and ATPase activities, but not for modification.</text>
</comment>
<dbReference type="HOGENOM" id="CLU_005762_0_1_12"/>
<dbReference type="EC" id="3.1.21.3" evidence="10"/>
<dbReference type="InterPro" id="IPR040980">
    <property type="entry name" value="SWI2_SNF2"/>
</dbReference>
<protein>
    <recommendedName>
        <fullName evidence="10">Type I restriction enzyme endonuclease subunit</fullName>
        <shortName evidence="10">R protein</shortName>
        <ecNumber evidence="10">3.1.21.3</ecNumber>
    </recommendedName>
</protein>
<evidence type="ECO:0000256" key="7">
    <source>
        <dbReference type="ARBA" id="ARBA00022801"/>
    </source>
</evidence>
<dbReference type="eggNOG" id="COG0610">
    <property type="taxonomic scope" value="Bacteria"/>
</dbReference>
<dbReference type="InterPro" id="IPR014001">
    <property type="entry name" value="Helicase_ATP-bd"/>
</dbReference>
<comment type="subunit">
    <text evidence="10">The type I restriction/modification system is composed of three polypeptides R, M and S.</text>
</comment>
<evidence type="ECO:0000256" key="10">
    <source>
        <dbReference type="RuleBase" id="RU364115"/>
    </source>
</evidence>
<evidence type="ECO:0000256" key="9">
    <source>
        <dbReference type="ARBA" id="ARBA00023125"/>
    </source>
</evidence>
<keyword evidence="13" id="KW-1185">Reference proteome</keyword>
<evidence type="ECO:0000313" key="13">
    <source>
        <dbReference type="Proteomes" id="UP000008212"/>
    </source>
</evidence>
<dbReference type="STRING" id="243275.TDE_0366"/>
<reference evidence="12 13" key="1">
    <citation type="journal article" date="2004" name="Proc. Natl. Acad. Sci. U.S.A.">
        <title>Comparison of the genome of the oral pathogen Treponema denticola with other spirochete genomes.</title>
        <authorList>
            <person name="Seshadri R."/>
            <person name="Myers G.S."/>
            <person name="Tettelin H."/>
            <person name="Eisen J.A."/>
            <person name="Heidelberg J.F."/>
            <person name="Dodson R.J."/>
            <person name="Davidsen T.M."/>
            <person name="DeBoy R.T."/>
            <person name="Fouts D.E."/>
            <person name="Haft D.H."/>
            <person name="Selengut J."/>
            <person name="Ren Q."/>
            <person name="Brinkac L.M."/>
            <person name="Madupu R."/>
            <person name="Kolonay J."/>
            <person name="Durkin S.A."/>
            <person name="Daugherty S.C."/>
            <person name="Shetty J."/>
            <person name="Shvartsbeyn A."/>
            <person name="Gebregeorgis E."/>
            <person name="Geer K."/>
            <person name="Tsegaye G."/>
            <person name="Malek J."/>
            <person name="Ayodeji B."/>
            <person name="Shatsman S."/>
            <person name="McLeod M.P."/>
            <person name="Smajs D."/>
            <person name="Howell J.K."/>
            <person name="Pal S."/>
            <person name="Amin A."/>
            <person name="Vashisth P."/>
            <person name="McNeill T.Z."/>
            <person name="Xiang Q."/>
            <person name="Sodergren E."/>
            <person name="Baca E."/>
            <person name="Weinstock G.M."/>
            <person name="Norris S.J."/>
            <person name="Fraser C.M."/>
            <person name="Paulsen I.T."/>
        </authorList>
    </citation>
    <scope>NUCLEOTIDE SEQUENCE [LARGE SCALE GENOMIC DNA]</scope>
    <source>
        <strain evidence="13">ATCC 35405 / DSM 14222 / CIP 103919 / JCM 8153 / KCTC 15104</strain>
    </source>
</reference>
<dbReference type="Gene3D" id="3.90.1570.50">
    <property type="match status" value="1"/>
</dbReference>
<keyword evidence="5 10" id="KW-0680">Restriction system</keyword>
<keyword evidence="4 10" id="KW-0547">Nucleotide-binding</keyword>
<dbReference type="RefSeq" id="WP_002681375.1">
    <property type="nucleotide sequence ID" value="NC_002967.9"/>
</dbReference>
<dbReference type="PANTHER" id="PTHR30195:SF15">
    <property type="entry name" value="TYPE I RESTRICTION ENZYME HINDI ENDONUCLEASE SUBUNIT"/>
    <property type="match status" value="1"/>
</dbReference>
<dbReference type="KEGG" id="tde:TDE_0366"/>
<keyword evidence="6" id="KW-0255">Endonuclease</keyword>
<dbReference type="Gene3D" id="3.40.50.300">
    <property type="entry name" value="P-loop containing nucleotide triphosphate hydrolases"/>
    <property type="match status" value="2"/>
</dbReference>
<dbReference type="OrthoDB" id="9758243at2"/>
<dbReference type="PANTHER" id="PTHR30195">
    <property type="entry name" value="TYPE I SITE-SPECIFIC DEOXYRIBONUCLEASE PROTEIN SUBUNIT M AND R"/>
    <property type="match status" value="1"/>
</dbReference>
<dbReference type="Pfam" id="PF18766">
    <property type="entry name" value="SWI2_SNF2"/>
    <property type="match status" value="1"/>
</dbReference>
<dbReference type="InterPro" id="IPR027417">
    <property type="entry name" value="P-loop_NTPase"/>
</dbReference>
<dbReference type="InterPro" id="IPR007409">
    <property type="entry name" value="Restrct_endonuc_type1_HsdR_N"/>
</dbReference>
<dbReference type="Pfam" id="PF04313">
    <property type="entry name" value="HSDR_N"/>
    <property type="match status" value="1"/>
</dbReference>
<dbReference type="InterPro" id="IPR055180">
    <property type="entry name" value="HsdR_RecA-like_helicase_dom_2"/>
</dbReference>
<dbReference type="GO" id="GO:0005524">
    <property type="term" value="F:ATP binding"/>
    <property type="evidence" value="ECO:0007669"/>
    <property type="project" value="UniProtKB-KW"/>
</dbReference>
<evidence type="ECO:0000256" key="6">
    <source>
        <dbReference type="ARBA" id="ARBA00022759"/>
    </source>
</evidence>
<dbReference type="EMBL" id="AE017226">
    <property type="protein sequence ID" value="AAS10861.1"/>
    <property type="molecule type" value="Genomic_DNA"/>
</dbReference>
<dbReference type="SUPFAM" id="SSF52540">
    <property type="entry name" value="P-loop containing nucleoside triphosphate hydrolases"/>
    <property type="match status" value="1"/>
</dbReference>
<dbReference type="InterPro" id="IPR004473">
    <property type="entry name" value="Restrct_endonuc_typeI_HsdR"/>
</dbReference>
<dbReference type="InterPro" id="IPR051268">
    <property type="entry name" value="Type-I_R_enzyme_R_subunit"/>
</dbReference>